<dbReference type="EMBL" id="CBTK010000103">
    <property type="protein sequence ID" value="CDH44817.1"/>
    <property type="molecule type" value="Genomic_DNA"/>
</dbReference>
<accession>A0A7U7GAF1</accession>
<sequence length="25" mass="2821">MDKLDRVLKGGETLESIYNEGKDPL</sequence>
<keyword evidence="2" id="KW-1185">Reference proteome</keyword>
<proteinExistence type="predicted"/>
<name>A0A7U7GAF1_9GAMM</name>
<dbReference type="Proteomes" id="UP000019184">
    <property type="component" value="Unassembled WGS sequence"/>
</dbReference>
<comment type="caution">
    <text evidence="1">The sequence shown here is derived from an EMBL/GenBank/DDBJ whole genome shotgun (WGS) entry which is preliminary data.</text>
</comment>
<evidence type="ECO:0000313" key="2">
    <source>
        <dbReference type="Proteomes" id="UP000019184"/>
    </source>
</evidence>
<protein>
    <submittedName>
        <fullName evidence="1">Uncharacterized protein</fullName>
    </submittedName>
</protein>
<evidence type="ECO:0000313" key="1">
    <source>
        <dbReference type="EMBL" id="CDH44817.1"/>
    </source>
</evidence>
<dbReference type="AlphaFoldDB" id="A0A7U7GAF1"/>
<gene>
    <name evidence="1" type="ORF">BN874_1910001</name>
</gene>
<organism evidence="1 2">
    <name type="scientific">Candidatus Contendobacter odensis Run_B_J11</name>
    <dbReference type="NCBI Taxonomy" id="1400861"/>
    <lineage>
        <taxon>Bacteria</taxon>
        <taxon>Pseudomonadati</taxon>
        <taxon>Pseudomonadota</taxon>
        <taxon>Gammaproteobacteria</taxon>
        <taxon>Candidatus Competibacteraceae</taxon>
        <taxon>Candidatus Contendibacter</taxon>
    </lineage>
</organism>
<reference evidence="1 2" key="1">
    <citation type="journal article" date="2014" name="ISME J.">
        <title>Candidatus Competibacter-lineage genomes retrieved from metagenomes reveal functional metabolic diversity.</title>
        <authorList>
            <person name="McIlroy S.J."/>
            <person name="Albertsen M."/>
            <person name="Andresen E.K."/>
            <person name="Saunders A.M."/>
            <person name="Kristiansen R."/>
            <person name="Stokholm-Bjerregaard M."/>
            <person name="Nielsen K.L."/>
            <person name="Nielsen P.H."/>
        </authorList>
    </citation>
    <scope>NUCLEOTIDE SEQUENCE [LARGE SCALE GENOMIC DNA]</scope>
    <source>
        <strain evidence="1 2">Run_B_J11</strain>
    </source>
</reference>